<comment type="caution">
    <text evidence="1">The sequence shown here is derived from an EMBL/GenBank/DDBJ whole genome shotgun (WGS) entry which is preliminary data.</text>
</comment>
<accession>A0A1J7CMF2</accession>
<dbReference type="AlphaFoldDB" id="A0A1J7CMF2"/>
<dbReference type="Proteomes" id="UP000182826">
    <property type="component" value="Unassembled WGS sequence"/>
</dbReference>
<sequence>MFSAMNRTNFHKLLFNFLRQISGFKDLCGLVFLPQIKGLKDLGFYLPRIVRIIISRFSDFIIIGNLLICGDKFNMQ</sequence>
<gene>
    <name evidence="1" type="ORF">BKM63_07550</name>
</gene>
<keyword evidence="2" id="KW-1185">Reference proteome</keyword>
<organism evidence="1 2">
    <name type="scientific">Flavobacterium johnsoniae</name>
    <name type="common">Cytophaga johnsonae</name>
    <dbReference type="NCBI Taxonomy" id="986"/>
    <lineage>
        <taxon>Bacteria</taxon>
        <taxon>Pseudomonadati</taxon>
        <taxon>Bacteroidota</taxon>
        <taxon>Flavobacteriia</taxon>
        <taxon>Flavobacteriales</taxon>
        <taxon>Flavobacteriaceae</taxon>
        <taxon>Flavobacterium</taxon>
    </lineage>
</organism>
<dbReference type="EMBL" id="MLFK01000005">
    <property type="protein sequence ID" value="OIV42720.1"/>
    <property type="molecule type" value="Genomic_DNA"/>
</dbReference>
<evidence type="ECO:0000313" key="2">
    <source>
        <dbReference type="Proteomes" id="UP000182826"/>
    </source>
</evidence>
<name>A0A1J7CMF2_FLAJO</name>
<protein>
    <submittedName>
        <fullName evidence="1">Uncharacterized protein</fullName>
    </submittedName>
</protein>
<evidence type="ECO:0000313" key="1">
    <source>
        <dbReference type="EMBL" id="OIV42720.1"/>
    </source>
</evidence>
<reference evidence="1 2" key="1">
    <citation type="submission" date="2016-10" db="EMBL/GenBank/DDBJ databases">
        <title>Draft Genome Sequence of Rhizobacteria Flavobacterium johnsoniae CI04.</title>
        <authorList>
            <person name="Bravo J.I."/>
            <person name="Lozano G.L."/>
            <person name="Handelsman J."/>
        </authorList>
    </citation>
    <scope>NUCLEOTIDE SEQUENCE [LARGE SCALE GENOMIC DNA]</scope>
    <source>
        <strain evidence="1 2">CI04</strain>
    </source>
</reference>
<proteinExistence type="predicted"/>